<dbReference type="Proteomes" id="UP001497700">
    <property type="component" value="Unassembled WGS sequence"/>
</dbReference>
<evidence type="ECO:0000313" key="1">
    <source>
        <dbReference type="EMBL" id="KAI4860463.1"/>
    </source>
</evidence>
<proteinExistence type="predicted"/>
<reference evidence="1 2" key="1">
    <citation type="journal article" date="2022" name="New Phytol.">
        <title>Ecological generalism drives hyperdiversity of secondary metabolite gene clusters in xylarialean endophytes.</title>
        <authorList>
            <person name="Franco M.E.E."/>
            <person name="Wisecaver J.H."/>
            <person name="Arnold A.E."/>
            <person name="Ju Y.M."/>
            <person name="Slot J.C."/>
            <person name="Ahrendt S."/>
            <person name="Moore L.P."/>
            <person name="Eastman K.E."/>
            <person name="Scott K."/>
            <person name="Konkel Z."/>
            <person name="Mondo S.J."/>
            <person name="Kuo A."/>
            <person name="Hayes R.D."/>
            <person name="Haridas S."/>
            <person name="Andreopoulos B."/>
            <person name="Riley R."/>
            <person name="LaButti K."/>
            <person name="Pangilinan J."/>
            <person name="Lipzen A."/>
            <person name="Amirebrahimi M."/>
            <person name="Yan J."/>
            <person name="Adam C."/>
            <person name="Keymanesh K."/>
            <person name="Ng V."/>
            <person name="Louie K."/>
            <person name="Northen T."/>
            <person name="Drula E."/>
            <person name="Henrissat B."/>
            <person name="Hsieh H.M."/>
            <person name="Youens-Clark K."/>
            <person name="Lutzoni F."/>
            <person name="Miadlikowska J."/>
            <person name="Eastwood D.C."/>
            <person name="Hamelin R.C."/>
            <person name="Grigoriev I.V."/>
            <person name="U'Ren J.M."/>
        </authorList>
    </citation>
    <scope>NUCLEOTIDE SEQUENCE [LARGE SCALE GENOMIC DNA]</scope>
    <source>
        <strain evidence="1 2">CBS 119005</strain>
    </source>
</reference>
<accession>A0ACB9YMT7</accession>
<sequence>MSAEYPPQWGASEKTTVEGAAQSCDADSREVSETATRGIKRGLKSRHAQLIALGGTIGTGLFVSTGSTLAKGGPGFFLIAYLLMSALVFLIVSSITLTASYLPVEGATPSYFASRYVSKSLGWSMGWFYWYAFGIFVPYELTASTLVIEFWNPPISPAVWITIMLVVVVGLNLLPVSVYGESEFWFASLKVITIIGLLILSFILFWWGGPGRDRLGFHYWNHPGSFNEYILEGPAGLAVSFWSTLISALLPFSFAPEMLVFCCGEMKSPRRNLPAAAKNFIIRIFVFYIGSAIAIGVICPSDDPGLGSSGSGAGSSPFVLGIKRAGIQGLDSVINAAILTSAWSAANAFIYQSSRSLYSMSINGDAPKIFCRCTKKGVPYVAVIASSLFSFLAYLNVNSESGKVFNWLVNLVNTAAFISWISCAVTSLRFQKAYAAQGRSQDDLTYTSRYLQPWASYFCIVAFTLLCLINGFDVFLPDSWSVSSFLSAYIGIPIFLVLYFGHKLTVGRSDSWCIPVEKVDLVTGLDELKADEEDEEGKTSMWTKVKKLVKRE</sequence>
<protein>
    <submittedName>
        <fullName evidence="1">Proline permease PrnB</fullName>
    </submittedName>
</protein>
<gene>
    <name evidence="1" type="ORF">F4820DRAFT_436711</name>
</gene>
<dbReference type="EMBL" id="MU393585">
    <property type="protein sequence ID" value="KAI4860463.1"/>
    <property type="molecule type" value="Genomic_DNA"/>
</dbReference>
<keyword evidence="2" id="KW-1185">Reference proteome</keyword>
<comment type="caution">
    <text evidence="1">The sequence shown here is derived from an EMBL/GenBank/DDBJ whole genome shotgun (WGS) entry which is preliminary data.</text>
</comment>
<evidence type="ECO:0000313" key="2">
    <source>
        <dbReference type="Proteomes" id="UP001497700"/>
    </source>
</evidence>
<organism evidence="1 2">
    <name type="scientific">Hypoxylon rubiginosum</name>
    <dbReference type="NCBI Taxonomy" id="110542"/>
    <lineage>
        <taxon>Eukaryota</taxon>
        <taxon>Fungi</taxon>
        <taxon>Dikarya</taxon>
        <taxon>Ascomycota</taxon>
        <taxon>Pezizomycotina</taxon>
        <taxon>Sordariomycetes</taxon>
        <taxon>Xylariomycetidae</taxon>
        <taxon>Xylariales</taxon>
        <taxon>Hypoxylaceae</taxon>
        <taxon>Hypoxylon</taxon>
    </lineage>
</organism>
<name>A0ACB9YMT7_9PEZI</name>